<comment type="caution">
    <text evidence="2">The sequence shown here is derived from an EMBL/GenBank/DDBJ whole genome shotgun (WGS) entry which is preliminary data.</text>
</comment>
<feature type="domain" description="N-acetyltransferase" evidence="1">
    <location>
        <begin position="54"/>
        <end position="202"/>
    </location>
</feature>
<keyword evidence="2" id="KW-0808">Transferase</keyword>
<gene>
    <name evidence="2" type="primary">mshD_8</name>
    <name evidence="2" type="ORF">OJAG_35490</name>
</gene>
<dbReference type="InterPro" id="IPR000182">
    <property type="entry name" value="GNAT_dom"/>
</dbReference>
<dbReference type="PROSITE" id="PS51186">
    <property type="entry name" value="GNAT"/>
    <property type="match status" value="1"/>
</dbReference>
<protein>
    <submittedName>
        <fullName evidence="2">Mycothiol acetyltransferase</fullName>
        <ecNumber evidence="2">2.3.1.189</ecNumber>
    </submittedName>
</protein>
<dbReference type="Proteomes" id="UP000076447">
    <property type="component" value="Unassembled WGS sequence"/>
</dbReference>
<dbReference type="RefSeq" id="WP_231907861.1">
    <property type="nucleotide sequence ID" value="NZ_LRIE01000084.1"/>
</dbReference>
<reference evidence="2 3" key="1">
    <citation type="submission" date="2016-01" db="EMBL/GenBank/DDBJ databases">
        <title>Genome sequence of Oerskovia enterophila VJag, an agar and cellulose degrading bacterium.</title>
        <authorList>
            <person name="Poehlein A."/>
            <person name="Jag V."/>
            <person name="Bengelsdorf F."/>
            <person name="Duerre P."/>
            <person name="Daniel R."/>
        </authorList>
    </citation>
    <scope>NUCLEOTIDE SEQUENCE [LARGE SCALE GENOMIC DNA]</scope>
    <source>
        <strain evidence="2 3">VJag</strain>
    </source>
</reference>
<dbReference type="STRING" id="43678.OJAG_35490"/>
<dbReference type="InterPro" id="IPR051822">
    <property type="entry name" value="Glycosyl_Hydrolase_84"/>
</dbReference>
<dbReference type="Pfam" id="PF00583">
    <property type="entry name" value="Acetyltransf_1"/>
    <property type="match status" value="1"/>
</dbReference>
<dbReference type="AlphaFoldDB" id="A0A163Q1B0"/>
<dbReference type="EMBL" id="LRIE01000084">
    <property type="protein sequence ID" value="KZM33710.1"/>
    <property type="molecule type" value="Genomic_DNA"/>
</dbReference>
<dbReference type="CDD" id="cd04301">
    <property type="entry name" value="NAT_SF"/>
    <property type="match status" value="1"/>
</dbReference>
<name>A0A163Q1B0_9CELL</name>
<dbReference type="PANTHER" id="PTHR13170">
    <property type="entry name" value="O-GLCNACASE"/>
    <property type="match status" value="1"/>
</dbReference>
<dbReference type="GO" id="GO:0035447">
    <property type="term" value="F:mycothiol synthase activity"/>
    <property type="evidence" value="ECO:0007669"/>
    <property type="project" value="UniProtKB-EC"/>
</dbReference>
<dbReference type="Gene3D" id="3.40.630.30">
    <property type="match status" value="1"/>
</dbReference>
<dbReference type="SUPFAM" id="SSF55729">
    <property type="entry name" value="Acyl-CoA N-acyltransferases (Nat)"/>
    <property type="match status" value="1"/>
</dbReference>
<dbReference type="PATRIC" id="fig|43678.3.peg.3713"/>
<dbReference type="PANTHER" id="PTHR13170:SF16">
    <property type="entry name" value="PROTEIN O-GLCNACASE"/>
    <property type="match status" value="1"/>
</dbReference>
<sequence length="202" mass="22310">MSELRTFEPFDLPGMYDVCLRTGDSGRDATGLYTDPHLLGHVYAGPYPVADPGLTIVHVDELGLGGYVVGTADTLAFEEWLEAAWWPALRAQYPRSLAADPRDGTQDWERVAHLHDVRVTPDELYERYPAHLHVDLLPRCQGAGVGRRLIAELVARLEERGVPGLHLGVGSGNPGARAFYERVGFTSVRDADWGSTMVMDLR</sequence>
<organism evidence="2 3">
    <name type="scientific">Oerskovia enterophila</name>
    <dbReference type="NCBI Taxonomy" id="43678"/>
    <lineage>
        <taxon>Bacteria</taxon>
        <taxon>Bacillati</taxon>
        <taxon>Actinomycetota</taxon>
        <taxon>Actinomycetes</taxon>
        <taxon>Micrococcales</taxon>
        <taxon>Cellulomonadaceae</taxon>
        <taxon>Oerskovia</taxon>
    </lineage>
</organism>
<proteinExistence type="predicted"/>
<evidence type="ECO:0000259" key="1">
    <source>
        <dbReference type="PROSITE" id="PS51186"/>
    </source>
</evidence>
<evidence type="ECO:0000313" key="2">
    <source>
        <dbReference type="EMBL" id="KZM33710.1"/>
    </source>
</evidence>
<dbReference type="EC" id="2.3.1.189" evidence="2"/>
<accession>A0A163Q1B0</accession>
<evidence type="ECO:0000313" key="3">
    <source>
        <dbReference type="Proteomes" id="UP000076447"/>
    </source>
</evidence>
<dbReference type="InterPro" id="IPR016181">
    <property type="entry name" value="Acyl_CoA_acyltransferase"/>
</dbReference>
<keyword evidence="2" id="KW-0012">Acyltransferase</keyword>